<organism evidence="9 10">
    <name type="scientific">Phenylobacterium glaciei</name>
    <dbReference type="NCBI Taxonomy" id="2803784"/>
    <lineage>
        <taxon>Bacteria</taxon>
        <taxon>Pseudomonadati</taxon>
        <taxon>Pseudomonadota</taxon>
        <taxon>Alphaproteobacteria</taxon>
        <taxon>Caulobacterales</taxon>
        <taxon>Caulobacteraceae</taxon>
        <taxon>Phenylobacterium</taxon>
    </lineage>
</organism>
<proteinExistence type="predicted"/>
<dbReference type="GO" id="GO:0005524">
    <property type="term" value="F:ATP binding"/>
    <property type="evidence" value="ECO:0007669"/>
    <property type="project" value="UniProtKB-KW"/>
</dbReference>
<evidence type="ECO:0000256" key="1">
    <source>
        <dbReference type="ARBA" id="ARBA00000085"/>
    </source>
</evidence>
<dbReference type="AlphaFoldDB" id="A0A941D0H2"/>
<keyword evidence="7" id="KW-0067">ATP-binding</keyword>
<sequence length="196" mass="21529">MSDDSIEARAASEMRHRMANTFQLMSALGRMRSQRAGDPEARRQLLWMADAIGSLGALERHRTPEGVDFTAYIAEMAPVWRRRHAGRKAEVRVTAIPVLAPDTAASTLALIAQELVGNALAHGYPDDRPGLVEISLTQGADGRHDLTVTDDGQGFDPERARERFGLWFVRSLAAQVRGEFTLTSQPSCTAKLVFSL</sequence>
<dbReference type="EC" id="2.7.13.3" evidence="2"/>
<dbReference type="Gene3D" id="3.30.565.10">
    <property type="entry name" value="Histidine kinase-like ATPase, C-terminal domain"/>
    <property type="match status" value="1"/>
</dbReference>
<keyword evidence="6 9" id="KW-0418">Kinase</keyword>
<dbReference type="EMBL" id="JAGSGD010000001">
    <property type="protein sequence ID" value="MBR7618581.1"/>
    <property type="molecule type" value="Genomic_DNA"/>
</dbReference>
<keyword evidence="5" id="KW-0547">Nucleotide-binding</keyword>
<name>A0A941D0H2_9CAUL</name>
<dbReference type="GO" id="GO:0004673">
    <property type="term" value="F:protein histidine kinase activity"/>
    <property type="evidence" value="ECO:0007669"/>
    <property type="project" value="UniProtKB-EC"/>
</dbReference>
<protein>
    <recommendedName>
        <fullName evidence="2">histidine kinase</fullName>
        <ecNumber evidence="2">2.7.13.3</ecNumber>
    </recommendedName>
</protein>
<evidence type="ECO:0000256" key="3">
    <source>
        <dbReference type="ARBA" id="ARBA00022553"/>
    </source>
</evidence>
<keyword evidence="4" id="KW-0808">Transferase</keyword>
<reference evidence="9" key="1">
    <citation type="submission" date="2021-04" db="EMBL/GenBank/DDBJ databases">
        <title>Draft genome assembly of strain Phenylobacterium sp. 20VBR1 using MiniION and Illumina platforms.</title>
        <authorList>
            <person name="Thomas F.A."/>
            <person name="Krishnan K.P."/>
            <person name="Sinha R.K."/>
        </authorList>
    </citation>
    <scope>NUCLEOTIDE SEQUENCE</scope>
    <source>
        <strain evidence="9">20VBR1</strain>
    </source>
</reference>
<evidence type="ECO:0000256" key="2">
    <source>
        <dbReference type="ARBA" id="ARBA00012438"/>
    </source>
</evidence>
<comment type="catalytic activity">
    <reaction evidence="1">
        <text>ATP + protein L-histidine = ADP + protein N-phospho-L-histidine.</text>
        <dbReference type="EC" id="2.7.13.3"/>
    </reaction>
</comment>
<evidence type="ECO:0000256" key="6">
    <source>
        <dbReference type="ARBA" id="ARBA00022777"/>
    </source>
</evidence>
<comment type="caution">
    <text evidence="9">The sequence shown here is derived from an EMBL/GenBank/DDBJ whole genome shotgun (WGS) entry which is preliminary data.</text>
</comment>
<evidence type="ECO:0000259" key="8">
    <source>
        <dbReference type="SMART" id="SM00387"/>
    </source>
</evidence>
<evidence type="ECO:0000313" key="9">
    <source>
        <dbReference type="EMBL" id="MBR7618581.1"/>
    </source>
</evidence>
<evidence type="ECO:0000256" key="5">
    <source>
        <dbReference type="ARBA" id="ARBA00022741"/>
    </source>
</evidence>
<dbReference type="Pfam" id="PF07568">
    <property type="entry name" value="HisKA_2"/>
    <property type="match status" value="1"/>
</dbReference>
<gene>
    <name evidence="9" type="ORF">JKL49_04205</name>
</gene>
<dbReference type="InterPro" id="IPR036890">
    <property type="entry name" value="HATPase_C_sf"/>
</dbReference>
<dbReference type="Pfam" id="PF13581">
    <property type="entry name" value="HATPase_c_2"/>
    <property type="match status" value="1"/>
</dbReference>
<feature type="domain" description="Histidine kinase/HSP90-like ATPase" evidence="8">
    <location>
        <begin position="103"/>
        <end position="196"/>
    </location>
</feature>
<evidence type="ECO:0000256" key="4">
    <source>
        <dbReference type="ARBA" id="ARBA00022679"/>
    </source>
</evidence>
<dbReference type="Proteomes" id="UP000622580">
    <property type="component" value="Unassembled WGS sequence"/>
</dbReference>
<dbReference type="PANTHER" id="PTHR41523:SF8">
    <property type="entry name" value="ETHYLENE RESPONSE SENSOR PROTEIN"/>
    <property type="match status" value="1"/>
</dbReference>
<evidence type="ECO:0000256" key="7">
    <source>
        <dbReference type="ARBA" id="ARBA00022840"/>
    </source>
</evidence>
<dbReference type="SMART" id="SM00387">
    <property type="entry name" value="HATPase_c"/>
    <property type="match status" value="1"/>
</dbReference>
<dbReference type="PANTHER" id="PTHR41523">
    <property type="entry name" value="TWO-COMPONENT SYSTEM SENSOR PROTEIN"/>
    <property type="match status" value="1"/>
</dbReference>
<accession>A0A941D0H2</accession>
<dbReference type="CDD" id="cd16936">
    <property type="entry name" value="HATPase_RsbW-like"/>
    <property type="match status" value="1"/>
</dbReference>
<keyword evidence="3" id="KW-0597">Phosphoprotein</keyword>
<dbReference type="SUPFAM" id="SSF55874">
    <property type="entry name" value="ATPase domain of HSP90 chaperone/DNA topoisomerase II/histidine kinase"/>
    <property type="match status" value="1"/>
</dbReference>
<evidence type="ECO:0000313" key="10">
    <source>
        <dbReference type="Proteomes" id="UP000622580"/>
    </source>
</evidence>
<dbReference type="InterPro" id="IPR011495">
    <property type="entry name" value="Sig_transdc_His_kin_sub2_dim/P"/>
</dbReference>
<dbReference type="InterPro" id="IPR003594">
    <property type="entry name" value="HATPase_dom"/>
</dbReference>
<dbReference type="RefSeq" id="WP_215338456.1">
    <property type="nucleotide sequence ID" value="NZ_JAGSGD010000001.1"/>
</dbReference>
<keyword evidence="10" id="KW-1185">Reference proteome</keyword>